<accession>A0A532V6G8</accession>
<name>A0A532V6G8_UNCT6</name>
<proteinExistence type="predicted"/>
<organism evidence="2 3">
    <name type="scientific">candidate division TA06 bacterium B3_TA06</name>
    <dbReference type="NCBI Taxonomy" id="2012487"/>
    <lineage>
        <taxon>Bacteria</taxon>
        <taxon>Bacteria division TA06</taxon>
    </lineage>
</organism>
<sequence length="71" mass="7855">MQRVDSVIFDVIRPLDASGTHLSGIKLGFHEVAWSVGLFTLGLFFCASHRRSQEDTCRGPRGVAPFTKTFS</sequence>
<evidence type="ECO:0000313" key="3">
    <source>
        <dbReference type="Proteomes" id="UP000317778"/>
    </source>
</evidence>
<reference evidence="2 3" key="1">
    <citation type="submission" date="2017-06" db="EMBL/GenBank/DDBJ databases">
        <title>Novel microbial phyla capable of carbon fixation and sulfur reduction in deep-sea sediments.</title>
        <authorList>
            <person name="Huang J."/>
            <person name="Baker B."/>
            <person name="Wang Y."/>
        </authorList>
    </citation>
    <scope>NUCLEOTIDE SEQUENCE [LARGE SCALE GENOMIC DNA]</scope>
    <source>
        <strain evidence="2">B3_TA06</strain>
    </source>
</reference>
<protein>
    <submittedName>
        <fullName evidence="2">Uncharacterized protein</fullName>
    </submittedName>
</protein>
<feature type="transmembrane region" description="Helical" evidence="1">
    <location>
        <begin position="32"/>
        <end position="48"/>
    </location>
</feature>
<comment type="caution">
    <text evidence="2">The sequence shown here is derived from an EMBL/GenBank/DDBJ whole genome shotgun (WGS) entry which is preliminary data.</text>
</comment>
<dbReference type="AlphaFoldDB" id="A0A532V6G8"/>
<gene>
    <name evidence="2" type="ORF">CEE36_06760</name>
</gene>
<keyword evidence="1" id="KW-1133">Transmembrane helix</keyword>
<dbReference type="EMBL" id="NJBO01000009">
    <property type="protein sequence ID" value="TKJ42778.1"/>
    <property type="molecule type" value="Genomic_DNA"/>
</dbReference>
<keyword evidence="1" id="KW-0812">Transmembrane</keyword>
<dbReference type="Proteomes" id="UP000317778">
    <property type="component" value="Unassembled WGS sequence"/>
</dbReference>
<evidence type="ECO:0000256" key="1">
    <source>
        <dbReference type="SAM" id="Phobius"/>
    </source>
</evidence>
<evidence type="ECO:0000313" key="2">
    <source>
        <dbReference type="EMBL" id="TKJ42778.1"/>
    </source>
</evidence>
<keyword evidence="1" id="KW-0472">Membrane</keyword>